<reference evidence="1 2" key="1">
    <citation type="submission" date="2012-04" db="EMBL/GenBank/DDBJ databases">
        <title>The Genome Sequence of Bartonella koehlerae C-29.</title>
        <authorList>
            <consortium name="The Broad Institute Genome Sequencing Platform"/>
            <consortium name="The Broad Institute Genome Sequencing Center for Infectious Disease"/>
            <person name="Feldgarden M."/>
            <person name="Kirby J."/>
            <person name="Kosoy M."/>
            <person name="Birtles R."/>
            <person name="Probert W.S."/>
            <person name="Chiaraviglio L."/>
            <person name="Walker B."/>
            <person name="Young S.K."/>
            <person name="Zeng Q."/>
            <person name="Gargeya S."/>
            <person name="Fitzgerald M."/>
            <person name="Haas B."/>
            <person name="Abouelleil A."/>
            <person name="Alvarado L."/>
            <person name="Arachchi H.M."/>
            <person name="Berlin A.M."/>
            <person name="Chapman S.B."/>
            <person name="Goldberg J."/>
            <person name="Griggs A."/>
            <person name="Gujja S."/>
            <person name="Hansen M."/>
            <person name="Howarth C."/>
            <person name="Imamovic A."/>
            <person name="Larimer J."/>
            <person name="McCowen C."/>
            <person name="Montmayeur A."/>
            <person name="Murphy C."/>
            <person name="Neiman D."/>
            <person name="Pearson M."/>
            <person name="Priest M."/>
            <person name="Roberts A."/>
            <person name="Saif S."/>
            <person name="Shea T."/>
            <person name="Sisk P."/>
            <person name="Sykes S."/>
            <person name="Wortman J."/>
            <person name="Nusbaum C."/>
            <person name="Birren B."/>
        </authorList>
    </citation>
    <scope>NUCLEOTIDE SEQUENCE [LARGE SCALE GENOMIC DNA]</scope>
    <source>
        <strain evidence="1 2">C-29</strain>
    </source>
</reference>
<dbReference type="OrthoDB" id="9917231at2"/>
<dbReference type="HOGENOM" id="CLU_3180610_0_0_5"/>
<dbReference type="RefSeq" id="WP_154656352.1">
    <property type="nucleotide sequence ID" value="NZ_CADEAH010000002.1"/>
</dbReference>
<dbReference type="PATRIC" id="fig|1134510.3.peg.55"/>
<accession>A0A067W975</accession>
<proteinExistence type="predicted"/>
<organism evidence="1 2">
    <name type="scientific">Bartonella koehlerae C-29</name>
    <dbReference type="NCBI Taxonomy" id="1134510"/>
    <lineage>
        <taxon>Bacteria</taxon>
        <taxon>Pseudomonadati</taxon>
        <taxon>Pseudomonadota</taxon>
        <taxon>Alphaproteobacteria</taxon>
        <taxon>Hyphomicrobiales</taxon>
        <taxon>Bartonellaceae</taxon>
        <taxon>Bartonella</taxon>
    </lineage>
</organism>
<name>A0A067W975_9HYPH</name>
<evidence type="ECO:0000313" key="1">
    <source>
        <dbReference type="EMBL" id="KEC56550.1"/>
    </source>
</evidence>
<dbReference type="EMBL" id="AHPL01000001">
    <property type="protein sequence ID" value="KEC56550.1"/>
    <property type="molecule type" value="Genomic_DNA"/>
</dbReference>
<dbReference type="AlphaFoldDB" id="A0A067W975"/>
<sequence>MVIVGLGRMLWFIGEVSVDGNATVSGYARIYDSVYDNAKLSGYVKV</sequence>
<dbReference type="Proteomes" id="UP000027015">
    <property type="component" value="Unassembled WGS sequence"/>
</dbReference>
<comment type="caution">
    <text evidence="1">The sequence shown here is derived from an EMBL/GenBank/DDBJ whole genome shotgun (WGS) entry which is preliminary data.</text>
</comment>
<evidence type="ECO:0000313" key="2">
    <source>
        <dbReference type="Proteomes" id="UP000027015"/>
    </source>
</evidence>
<gene>
    <name evidence="1" type="ORF">O9A_00044</name>
</gene>
<protein>
    <submittedName>
        <fullName evidence="1">Uncharacterized protein</fullName>
    </submittedName>
</protein>
<keyword evidence="2" id="KW-1185">Reference proteome</keyword>